<keyword evidence="2" id="KW-1185">Reference proteome</keyword>
<reference evidence="1" key="1">
    <citation type="journal article" date="2019" name="PLoS Negl. Trop. Dis.">
        <title>Revisiting the worldwide diversity of Leptospira species in the environment.</title>
        <authorList>
            <person name="Vincent A.T."/>
            <person name="Schiettekatte O."/>
            <person name="Bourhy P."/>
            <person name="Veyrier F.J."/>
            <person name="Picardeau M."/>
        </authorList>
    </citation>
    <scope>NUCLEOTIDE SEQUENCE [LARGE SCALE GENOMIC DNA]</scope>
    <source>
        <strain evidence="1">201702454</strain>
    </source>
</reference>
<dbReference type="Proteomes" id="UP000297609">
    <property type="component" value="Unassembled WGS sequence"/>
</dbReference>
<name>A0A4R9JTL7_9LEPT</name>
<dbReference type="OrthoDB" id="328992at2"/>
<dbReference type="RefSeq" id="WP_135618981.1">
    <property type="nucleotide sequence ID" value="NZ_RQGG01000019.1"/>
</dbReference>
<organism evidence="1 2">
    <name type="scientific">Leptospira kemamanensis</name>
    <dbReference type="NCBI Taxonomy" id="2484942"/>
    <lineage>
        <taxon>Bacteria</taxon>
        <taxon>Pseudomonadati</taxon>
        <taxon>Spirochaetota</taxon>
        <taxon>Spirochaetia</taxon>
        <taxon>Leptospirales</taxon>
        <taxon>Leptospiraceae</taxon>
        <taxon>Leptospira</taxon>
    </lineage>
</organism>
<dbReference type="AlphaFoldDB" id="A0A4R9JTL7"/>
<evidence type="ECO:0000313" key="2">
    <source>
        <dbReference type="Proteomes" id="UP000297609"/>
    </source>
</evidence>
<protein>
    <submittedName>
        <fullName evidence="1">Uncharacterized protein</fullName>
    </submittedName>
</protein>
<dbReference type="EMBL" id="RQGG01000019">
    <property type="protein sequence ID" value="TGL54075.1"/>
    <property type="molecule type" value="Genomic_DNA"/>
</dbReference>
<accession>A0A4R9JTL7</accession>
<gene>
    <name evidence="1" type="ORF">EHQ59_07730</name>
</gene>
<proteinExistence type="predicted"/>
<evidence type="ECO:0000313" key="1">
    <source>
        <dbReference type="EMBL" id="TGL54075.1"/>
    </source>
</evidence>
<comment type="caution">
    <text evidence="1">The sequence shown here is derived from an EMBL/GenBank/DDBJ whole genome shotgun (WGS) entry which is preliminary data.</text>
</comment>
<sequence>MIRNITVICLFCFSCVGRQTYTKHTILEEAAEPMRVSDVGFSKRYGTNSECLVLMEGPVPSRMEPCTVGDFRSAKSMYKETEVTVSGEGSQFEWQITGVVYSPFVNETYYQNEILYRGSFFRSLTFDGYSPTRSHYHYTPYMGGWGQTSRYYRSYYGGYSRLGR</sequence>